<reference evidence="14 15" key="1">
    <citation type="submission" date="2019-06" db="EMBL/GenBank/DDBJ databases">
        <title>YIM 131921 draft genome.</title>
        <authorList>
            <person name="Jiang L."/>
        </authorList>
    </citation>
    <scope>NUCLEOTIDE SEQUENCE [LARGE SCALE GENOMIC DNA]</scope>
    <source>
        <strain evidence="14 15">YIM 131921</strain>
    </source>
</reference>
<evidence type="ECO:0000256" key="3">
    <source>
        <dbReference type="ARBA" id="ARBA00022723"/>
    </source>
</evidence>
<comment type="subcellular location">
    <subcellularLocation>
        <location evidence="10">Cytoplasm</location>
    </subcellularLocation>
</comment>
<feature type="region of interest" description="Disordered" evidence="11">
    <location>
        <begin position="311"/>
        <end position="346"/>
    </location>
</feature>
<name>A0A5C4MZ22_9RHOB</name>
<evidence type="ECO:0000256" key="6">
    <source>
        <dbReference type="ARBA" id="ARBA00022801"/>
    </source>
</evidence>
<keyword evidence="9 10" id="KW-0342">GTP-binding</keyword>
<evidence type="ECO:0000256" key="8">
    <source>
        <dbReference type="ARBA" id="ARBA00022884"/>
    </source>
</evidence>
<dbReference type="OrthoDB" id="9809485at2"/>
<dbReference type="Pfam" id="PF03193">
    <property type="entry name" value="RsgA_GTPase"/>
    <property type="match status" value="1"/>
</dbReference>
<dbReference type="GO" id="GO:0046872">
    <property type="term" value="F:metal ion binding"/>
    <property type="evidence" value="ECO:0007669"/>
    <property type="project" value="UniProtKB-KW"/>
</dbReference>
<dbReference type="NCBIfam" id="TIGR00157">
    <property type="entry name" value="ribosome small subunit-dependent GTPase A"/>
    <property type="match status" value="1"/>
</dbReference>
<feature type="binding site" evidence="10">
    <location>
        <position position="275"/>
    </location>
    <ligand>
        <name>Zn(2+)</name>
        <dbReference type="ChEBI" id="CHEBI:29105"/>
    </ligand>
</feature>
<proteinExistence type="inferred from homology"/>
<dbReference type="InterPro" id="IPR027417">
    <property type="entry name" value="P-loop_NTPase"/>
</dbReference>
<dbReference type="InterPro" id="IPR010914">
    <property type="entry name" value="RsgA_GTPase_dom"/>
</dbReference>
<gene>
    <name evidence="10 14" type="primary">rsgA</name>
    <name evidence="14" type="ORF">FHG66_11680</name>
</gene>
<dbReference type="Proteomes" id="UP000305887">
    <property type="component" value="Unassembled WGS sequence"/>
</dbReference>
<evidence type="ECO:0000256" key="7">
    <source>
        <dbReference type="ARBA" id="ARBA00022833"/>
    </source>
</evidence>
<comment type="function">
    <text evidence="10">One of several proteins that assist in the late maturation steps of the functional core of the 30S ribosomal subunit. Helps release RbfA from mature subunits. May play a role in the assembly of ribosomal proteins into the subunit. Circularly permuted GTPase that catalyzes slow GTP hydrolysis, GTPase activity is stimulated by the 30S ribosomal subunit.</text>
</comment>
<comment type="subunit">
    <text evidence="10">Monomer. Associates with 30S ribosomal subunit, binds 16S rRNA.</text>
</comment>
<dbReference type="AlphaFoldDB" id="A0A5C4MZ22"/>
<organism evidence="14 15">
    <name type="scientific">Rubellimicrobium rubrum</name>
    <dbReference type="NCBI Taxonomy" id="2585369"/>
    <lineage>
        <taxon>Bacteria</taxon>
        <taxon>Pseudomonadati</taxon>
        <taxon>Pseudomonadota</taxon>
        <taxon>Alphaproteobacteria</taxon>
        <taxon>Rhodobacterales</taxon>
        <taxon>Roseobacteraceae</taxon>
        <taxon>Rubellimicrobium</taxon>
    </lineage>
</organism>
<keyword evidence="6 10" id="KW-0378">Hydrolase</keyword>
<dbReference type="Gene3D" id="1.10.40.50">
    <property type="entry name" value="Probable gtpase engc, domain 3"/>
    <property type="match status" value="1"/>
</dbReference>
<dbReference type="RefSeq" id="WP_139076930.1">
    <property type="nucleotide sequence ID" value="NZ_VDFU01000012.1"/>
</dbReference>
<dbReference type="GO" id="GO:0003924">
    <property type="term" value="F:GTPase activity"/>
    <property type="evidence" value="ECO:0007669"/>
    <property type="project" value="UniProtKB-UniRule"/>
</dbReference>
<keyword evidence="2 10" id="KW-0690">Ribosome biogenesis</keyword>
<feature type="domain" description="EngC GTPase" evidence="12">
    <location>
        <begin position="97"/>
        <end position="243"/>
    </location>
</feature>
<dbReference type="PROSITE" id="PS50936">
    <property type="entry name" value="ENGC_GTPASE"/>
    <property type="match status" value="1"/>
</dbReference>
<evidence type="ECO:0000256" key="9">
    <source>
        <dbReference type="ARBA" id="ARBA00023134"/>
    </source>
</evidence>
<feature type="domain" description="CP-type G" evidence="13">
    <location>
        <begin position="91"/>
        <end position="245"/>
    </location>
</feature>
<dbReference type="EC" id="3.6.1.-" evidence="10"/>
<feature type="binding site" evidence="10">
    <location>
        <begin position="136"/>
        <end position="139"/>
    </location>
    <ligand>
        <name>GTP</name>
        <dbReference type="ChEBI" id="CHEBI:37565"/>
    </ligand>
</feature>
<dbReference type="PANTHER" id="PTHR32120:SF10">
    <property type="entry name" value="SMALL RIBOSOMAL SUBUNIT BIOGENESIS GTPASE RSGA"/>
    <property type="match status" value="1"/>
</dbReference>
<keyword evidence="1 10" id="KW-0963">Cytoplasm</keyword>
<evidence type="ECO:0000256" key="10">
    <source>
        <dbReference type="HAMAP-Rule" id="MF_01820"/>
    </source>
</evidence>
<evidence type="ECO:0000256" key="4">
    <source>
        <dbReference type="ARBA" id="ARBA00022730"/>
    </source>
</evidence>
<evidence type="ECO:0000259" key="12">
    <source>
        <dbReference type="PROSITE" id="PS50936"/>
    </source>
</evidence>
<keyword evidence="15" id="KW-1185">Reference proteome</keyword>
<dbReference type="InterPro" id="IPR004881">
    <property type="entry name" value="Ribosome_biogen_GTPase_RsgA"/>
</dbReference>
<feature type="binding site" evidence="10">
    <location>
        <position position="268"/>
    </location>
    <ligand>
        <name>Zn(2+)</name>
        <dbReference type="ChEBI" id="CHEBI:29105"/>
    </ligand>
</feature>
<comment type="cofactor">
    <cofactor evidence="10">
        <name>Zn(2+)</name>
        <dbReference type="ChEBI" id="CHEBI:29105"/>
    </cofactor>
    <text evidence="10">Binds 1 zinc ion per subunit.</text>
</comment>
<dbReference type="GO" id="GO:0042274">
    <property type="term" value="P:ribosomal small subunit biogenesis"/>
    <property type="evidence" value="ECO:0007669"/>
    <property type="project" value="UniProtKB-UniRule"/>
</dbReference>
<comment type="caution">
    <text evidence="14">The sequence shown here is derived from an EMBL/GenBank/DDBJ whole genome shotgun (WGS) entry which is preliminary data.</text>
</comment>
<protein>
    <recommendedName>
        <fullName evidence="10">Small ribosomal subunit biogenesis GTPase RsgA</fullName>
        <ecNumber evidence="10">3.6.1.-</ecNumber>
    </recommendedName>
</protein>
<evidence type="ECO:0000256" key="11">
    <source>
        <dbReference type="SAM" id="MobiDB-lite"/>
    </source>
</evidence>
<dbReference type="HAMAP" id="MF_01820">
    <property type="entry name" value="GTPase_RsgA"/>
    <property type="match status" value="1"/>
</dbReference>
<dbReference type="GO" id="GO:0005525">
    <property type="term" value="F:GTP binding"/>
    <property type="evidence" value="ECO:0007669"/>
    <property type="project" value="UniProtKB-UniRule"/>
</dbReference>
<dbReference type="Gene3D" id="3.40.50.300">
    <property type="entry name" value="P-loop containing nucleotide triphosphate hydrolases"/>
    <property type="match status" value="1"/>
</dbReference>
<sequence>MTDPVLSSLGWTPHFAGQVDPDEASTPARVSGVERSHIMALGVEGPVRLLVPEGTGSIAVGDWVLQDGVHVTRRLTPATEIVRRNAGDTSRRQLIAANVDTLGIVTSCNADFNPARLERYIAVAAQAGCLPLVILTKADQADDPDRYLSEARALSPLVVALALNAKDPEEVARLTPWVEAGRTLALVGSSGVGKTTLQNALTGVQAATQDIRADDAKGRHTTTARALRRTLAGGCLIDTPGIRELGLVDAAEGVEEVFSDVAALAESCRFRDCTHDREPGCAVQAAIRAGTLDPERLRRYQKLEREDRLHTEALHEKHARNRSWAKATAHGSARAKWKRRGPDAEE</sequence>
<evidence type="ECO:0000313" key="14">
    <source>
        <dbReference type="EMBL" id="TNC49380.1"/>
    </source>
</evidence>
<dbReference type="GO" id="GO:0019843">
    <property type="term" value="F:rRNA binding"/>
    <property type="evidence" value="ECO:0007669"/>
    <property type="project" value="UniProtKB-KW"/>
</dbReference>
<dbReference type="GO" id="GO:0005737">
    <property type="term" value="C:cytoplasm"/>
    <property type="evidence" value="ECO:0007669"/>
    <property type="project" value="UniProtKB-SubCell"/>
</dbReference>
<keyword evidence="4 10" id="KW-0699">rRNA-binding</keyword>
<evidence type="ECO:0000256" key="1">
    <source>
        <dbReference type="ARBA" id="ARBA00022490"/>
    </source>
</evidence>
<keyword evidence="7 10" id="KW-0862">Zinc</keyword>
<evidence type="ECO:0000313" key="15">
    <source>
        <dbReference type="Proteomes" id="UP000305887"/>
    </source>
</evidence>
<dbReference type="InterPro" id="IPR030378">
    <property type="entry name" value="G_CP_dom"/>
</dbReference>
<keyword evidence="3 10" id="KW-0479">Metal-binding</keyword>
<dbReference type="SUPFAM" id="SSF52540">
    <property type="entry name" value="P-loop containing nucleoside triphosphate hydrolases"/>
    <property type="match status" value="1"/>
</dbReference>
<evidence type="ECO:0000259" key="13">
    <source>
        <dbReference type="PROSITE" id="PS51721"/>
    </source>
</evidence>
<accession>A0A5C4MZ22</accession>
<dbReference type="PROSITE" id="PS51721">
    <property type="entry name" value="G_CP"/>
    <property type="match status" value="1"/>
</dbReference>
<keyword evidence="8 10" id="KW-0694">RNA-binding</keyword>
<evidence type="ECO:0000256" key="5">
    <source>
        <dbReference type="ARBA" id="ARBA00022741"/>
    </source>
</evidence>
<dbReference type="EMBL" id="VDFU01000012">
    <property type="protein sequence ID" value="TNC49380.1"/>
    <property type="molecule type" value="Genomic_DNA"/>
</dbReference>
<evidence type="ECO:0000256" key="2">
    <source>
        <dbReference type="ARBA" id="ARBA00022517"/>
    </source>
</evidence>
<feature type="binding site" evidence="10">
    <location>
        <begin position="188"/>
        <end position="196"/>
    </location>
    <ligand>
        <name>GTP</name>
        <dbReference type="ChEBI" id="CHEBI:37565"/>
    </ligand>
</feature>
<feature type="binding site" evidence="10">
    <location>
        <position position="273"/>
    </location>
    <ligand>
        <name>Zn(2+)</name>
        <dbReference type="ChEBI" id="CHEBI:29105"/>
    </ligand>
</feature>
<dbReference type="CDD" id="cd01854">
    <property type="entry name" value="YjeQ_EngC"/>
    <property type="match status" value="1"/>
</dbReference>
<comment type="similarity">
    <text evidence="10">Belongs to the TRAFAC class YlqF/YawG GTPase family. RsgA subfamily.</text>
</comment>
<feature type="binding site" evidence="10">
    <location>
        <position position="281"/>
    </location>
    <ligand>
        <name>Zn(2+)</name>
        <dbReference type="ChEBI" id="CHEBI:29105"/>
    </ligand>
</feature>
<dbReference type="PANTHER" id="PTHR32120">
    <property type="entry name" value="SMALL RIBOSOMAL SUBUNIT BIOGENESIS GTPASE RSGA"/>
    <property type="match status" value="1"/>
</dbReference>
<keyword evidence="5 10" id="KW-0547">Nucleotide-binding</keyword>